<reference evidence="2 3" key="1">
    <citation type="journal article" date="2023" name="Microorganisms">
        <title>Thiorhodovibrio frisius and Trv. litoralis spp. nov., Two Novel Members from a Clade of Fastidious Purple Sulfur Bacteria That Exhibit Unique Red-Shifted Light-Harvesting Capabilities.</title>
        <authorList>
            <person name="Methner A."/>
            <person name="Kuzyk S.B."/>
            <person name="Petersen J."/>
            <person name="Bauer S."/>
            <person name="Brinkmann H."/>
            <person name="Sichau K."/>
            <person name="Wanner G."/>
            <person name="Wolf J."/>
            <person name="Neumann-Schaal M."/>
            <person name="Henke P."/>
            <person name="Tank M."/>
            <person name="Sproer C."/>
            <person name="Bunk B."/>
            <person name="Overmann J."/>
        </authorList>
    </citation>
    <scope>NUCLEOTIDE SEQUENCE [LARGE SCALE GENOMIC DNA]</scope>
    <source>
        <strain evidence="2 3">DSM 6702</strain>
    </source>
</reference>
<proteinExistence type="predicted"/>
<gene>
    <name evidence="2" type="ORF">Thiowin_00518</name>
</gene>
<evidence type="ECO:0000256" key="1">
    <source>
        <dbReference type="SAM" id="MobiDB-lite"/>
    </source>
</evidence>
<sequence length="438" mass="45767">MAFFGSTPTTGSAFGGSGRGGGSGFFGGASSTGSAITTMKEQGTNLLGGAGNGERGSVSAQGGSSSADDALSGYHFVSVSPNTDYSISANRLEFDLDPRMWVFAEFNSFGDFQASGTLGVADNLTGATINFLASGDDEINHPGPFGDPWVMVTSPDSGRLTVVVTNFLSGADDGGDGRFDYQLVFSPDDVNYKFVRNSLEKSAGSSFFGDLAATGDGLTGNDAEPGSPVNGSSPAAGDPWPWLVQIGETLVLLDFEDLLEIEENTDAIPDGYGGLNWGELSWVINPTIDADDGRKYDDSGYMELIKFVESGTASAYNRFEEPMLLSAPDNETFGLSSGFFAAAWNNGLDLLVQAFRDGVEVGNANLVLNPQDPQEIDFAQFEGEEFTNLDQVLMTSSGGTDAGLGATNSQFTMDNLVIITGMGDFGELGPAMGAPFFG</sequence>
<evidence type="ECO:0000313" key="3">
    <source>
        <dbReference type="Proteomes" id="UP001432180"/>
    </source>
</evidence>
<feature type="region of interest" description="Disordered" evidence="1">
    <location>
        <begin position="43"/>
        <end position="64"/>
    </location>
</feature>
<dbReference type="RefSeq" id="WP_328986173.1">
    <property type="nucleotide sequence ID" value="NZ_CP121472.1"/>
</dbReference>
<evidence type="ECO:0000313" key="2">
    <source>
        <dbReference type="EMBL" id="WPL15612.1"/>
    </source>
</evidence>
<dbReference type="Proteomes" id="UP001432180">
    <property type="component" value="Chromosome"/>
</dbReference>
<accession>A0ABZ0S5J3</accession>
<keyword evidence="3" id="KW-1185">Reference proteome</keyword>
<name>A0ABZ0S5J3_9GAMM</name>
<protein>
    <submittedName>
        <fullName evidence="2">Uncharacterized protein</fullName>
    </submittedName>
</protein>
<organism evidence="2 3">
    <name type="scientific">Thiorhodovibrio winogradskyi</name>
    <dbReference type="NCBI Taxonomy" id="77007"/>
    <lineage>
        <taxon>Bacteria</taxon>
        <taxon>Pseudomonadati</taxon>
        <taxon>Pseudomonadota</taxon>
        <taxon>Gammaproteobacteria</taxon>
        <taxon>Chromatiales</taxon>
        <taxon>Chromatiaceae</taxon>
        <taxon>Thiorhodovibrio</taxon>
    </lineage>
</organism>
<dbReference type="EMBL" id="CP121472">
    <property type="protein sequence ID" value="WPL15612.1"/>
    <property type="molecule type" value="Genomic_DNA"/>
</dbReference>